<evidence type="ECO:0000313" key="1">
    <source>
        <dbReference type="EMBL" id="TGL46758.1"/>
    </source>
</evidence>
<name>A0A4R9JNU8_9LEPT</name>
<gene>
    <name evidence="1" type="ORF">EHQ59_17120</name>
</gene>
<proteinExistence type="predicted"/>
<keyword evidence="2" id="KW-1185">Reference proteome</keyword>
<dbReference type="Proteomes" id="UP000297609">
    <property type="component" value="Unassembled WGS sequence"/>
</dbReference>
<protein>
    <submittedName>
        <fullName evidence="1">Uncharacterized protein</fullName>
    </submittedName>
</protein>
<sequence>MTKFTRFPLVLSALFLLGNVIFCQWNHRDPQEGVFRMNDSVIRYVESLENSEKIQVTKKPSGLGQGIL</sequence>
<dbReference type="RefSeq" id="WP_135621160.1">
    <property type="nucleotide sequence ID" value="NZ_RQGG01000051.1"/>
</dbReference>
<dbReference type="OrthoDB" id="342248at2"/>
<evidence type="ECO:0000313" key="2">
    <source>
        <dbReference type="Proteomes" id="UP000297609"/>
    </source>
</evidence>
<accession>A0A4R9JNU8</accession>
<reference evidence="1" key="1">
    <citation type="journal article" date="2019" name="PLoS Negl. Trop. Dis.">
        <title>Revisiting the worldwide diversity of Leptospira species in the environment.</title>
        <authorList>
            <person name="Vincent A.T."/>
            <person name="Schiettekatte O."/>
            <person name="Bourhy P."/>
            <person name="Veyrier F.J."/>
            <person name="Picardeau M."/>
        </authorList>
    </citation>
    <scope>NUCLEOTIDE SEQUENCE [LARGE SCALE GENOMIC DNA]</scope>
    <source>
        <strain evidence="1">201702454</strain>
    </source>
</reference>
<comment type="caution">
    <text evidence="1">The sequence shown here is derived from an EMBL/GenBank/DDBJ whole genome shotgun (WGS) entry which is preliminary data.</text>
</comment>
<dbReference type="AlphaFoldDB" id="A0A4R9JNU8"/>
<dbReference type="EMBL" id="RQGG01000051">
    <property type="protein sequence ID" value="TGL46758.1"/>
    <property type="molecule type" value="Genomic_DNA"/>
</dbReference>
<organism evidence="1 2">
    <name type="scientific">Leptospira kemamanensis</name>
    <dbReference type="NCBI Taxonomy" id="2484942"/>
    <lineage>
        <taxon>Bacteria</taxon>
        <taxon>Pseudomonadati</taxon>
        <taxon>Spirochaetota</taxon>
        <taxon>Spirochaetia</taxon>
        <taxon>Leptospirales</taxon>
        <taxon>Leptospiraceae</taxon>
        <taxon>Leptospira</taxon>
    </lineage>
</organism>